<dbReference type="Gene3D" id="2.40.170.20">
    <property type="entry name" value="TonB-dependent receptor, beta-barrel domain"/>
    <property type="match status" value="1"/>
</dbReference>
<feature type="chain" id="PRO_5018581758" evidence="8">
    <location>
        <begin position="22"/>
        <end position="945"/>
    </location>
</feature>
<dbReference type="InterPro" id="IPR012910">
    <property type="entry name" value="Plug_dom"/>
</dbReference>
<dbReference type="SUPFAM" id="SSF56935">
    <property type="entry name" value="Porins"/>
    <property type="match status" value="1"/>
</dbReference>
<dbReference type="RefSeq" id="WP_125066171.1">
    <property type="nucleotide sequence ID" value="NZ_CP032548.1"/>
</dbReference>
<organism evidence="10 11">
    <name type="scientific">Tenacibaculum singaporense</name>
    <dbReference type="NCBI Taxonomy" id="2358479"/>
    <lineage>
        <taxon>Bacteria</taxon>
        <taxon>Pseudomonadati</taxon>
        <taxon>Bacteroidota</taxon>
        <taxon>Flavobacteriia</taxon>
        <taxon>Flavobacteriales</taxon>
        <taxon>Flavobacteriaceae</taxon>
        <taxon>Tenacibaculum</taxon>
    </lineage>
</organism>
<keyword evidence="2 7" id="KW-0813">Transport</keyword>
<dbReference type="PANTHER" id="PTHR30069:SF28">
    <property type="entry name" value="TONB-DEPENDENT RECEPTOR YNCD-RELATED"/>
    <property type="match status" value="1"/>
</dbReference>
<evidence type="ECO:0000256" key="7">
    <source>
        <dbReference type="PROSITE-ProRule" id="PRU01360"/>
    </source>
</evidence>
<dbReference type="EMBL" id="CP032548">
    <property type="protein sequence ID" value="AZJ34324.1"/>
    <property type="molecule type" value="Genomic_DNA"/>
</dbReference>
<dbReference type="GO" id="GO:0009279">
    <property type="term" value="C:cell outer membrane"/>
    <property type="evidence" value="ECO:0007669"/>
    <property type="project" value="UniProtKB-SubCell"/>
</dbReference>
<proteinExistence type="inferred from homology"/>
<dbReference type="InterPro" id="IPR008969">
    <property type="entry name" value="CarboxyPept-like_regulatory"/>
</dbReference>
<comment type="subcellular location">
    <subcellularLocation>
        <location evidence="1 7">Cell outer membrane</location>
        <topology evidence="1 7">Multi-pass membrane protein</topology>
    </subcellularLocation>
</comment>
<dbReference type="InterPro" id="IPR037066">
    <property type="entry name" value="Plug_dom_sf"/>
</dbReference>
<evidence type="ECO:0000256" key="6">
    <source>
        <dbReference type="ARBA" id="ARBA00023237"/>
    </source>
</evidence>
<evidence type="ECO:0000256" key="3">
    <source>
        <dbReference type="ARBA" id="ARBA00022452"/>
    </source>
</evidence>
<feature type="signal peptide" evidence="8">
    <location>
        <begin position="1"/>
        <end position="21"/>
    </location>
</feature>
<evidence type="ECO:0000313" key="11">
    <source>
        <dbReference type="Proteomes" id="UP000274593"/>
    </source>
</evidence>
<keyword evidence="11" id="KW-1185">Reference proteome</keyword>
<dbReference type="Gene3D" id="2.170.130.10">
    <property type="entry name" value="TonB-dependent receptor, plug domain"/>
    <property type="match status" value="1"/>
</dbReference>
<feature type="domain" description="TonB-dependent receptor plug" evidence="9">
    <location>
        <begin position="115"/>
        <end position="224"/>
    </location>
</feature>
<evidence type="ECO:0000259" key="9">
    <source>
        <dbReference type="Pfam" id="PF07715"/>
    </source>
</evidence>
<dbReference type="Gene3D" id="2.60.40.1120">
    <property type="entry name" value="Carboxypeptidase-like, regulatory domain"/>
    <property type="match status" value="1"/>
</dbReference>
<dbReference type="GO" id="GO:0015344">
    <property type="term" value="F:siderophore uptake transmembrane transporter activity"/>
    <property type="evidence" value="ECO:0007669"/>
    <property type="project" value="TreeGrafter"/>
</dbReference>
<keyword evidence="3 7" id="KW-1134">Transmembrane beta strand</keyword>
<evidence type="ECO:0000256" key="5">
    <source>
        <dbReference type="ARBA" id="ARBA00023136"/>
    </source>
</evidence>
<comment type="similarity">
    <text evidence="7">Belongs to the TonB-dependent receptor family.</text>
</comment>
<dbReference type="Pfam" id="PF13715">
    <property type="entry name" value="CarbopepD_reg_2"/>
    <property type="match status" value="1"/>
</dbReference>
<dbReference type="Proteomes" id="UP000274593">
    <property type="component" value="Chromosome"/>
</dbReference>
<dbReference type="PANTHER" id="PTHR30069">
    <property type="entry name" value="TONB-DEPENDENT OUTER MEMBRANE RECEPTOR"/>
    <property type="match status" value="1"/>
</dbReference>
<dbReference type="AlphaFoldDB" id="A0A3Q8RLD8"/>
<reference evidence="10 11" key="1">
    <citation type="submission" date="2018-09" db="EMBL/GenBank/DDBJ databases">
        <title>Insights into the microbiota of Asian seabass (Lates calcarifer) with tenacibaculosis symptoms and description of sp. nov. Tenacibaculum singaporense.</title>
        <authorList>
            <person name="Miyake S."/>
            <person name="Soh M."/>
            <person name="Azman M.N."/>
            <person name="Ngoh S.Y."/>
            <person name="Orban L."/>
        </authorList>
    </citation>
    <scope>NUCLEOTIDE SEQUENCE [LARGE SCALE GENOMIC DNA]</scope>
    <source>
        <strain evidence="10 11">DSM 106434</strain>
    </source>
</reference>
<protein>
    <submittedName>
        <fullName evidence="10">TonB-dependent receptor</fullName>
    </submittedName>
</protein>
<keyword evidence="6 7" id="KW-0998">Cell outer membrane</keyword>
<dbReference type="SUPFAM" id="SSF49464">
    <property type="entry name" value="Carboxypeptidase regulatory domain-like"/>
    <property type="match status" value="1"/>
</dbReference>
<dbReference type="Pfam" id="PF07715">
    <property type="entry name" value="Plug"/>
    <property type="match status" value="1"/>
</dbReference>
<evidence type="ECO:0000256" key="2">
    <source>
        <dbReference type="ARBA" id="ARBA00022448"/>
    </source>
</evidence>
<dbReference type="GO" id="GO:0044718">
    <property type="term" value="P:siderophore transmembrane transport"/>
    <property type="evidence" value="ECO:0007669"/>
    <property type="project" value="TreeGrafter"/>
</dbReference>
<sequence length="945" mass="104005">MKTFKNVLLVVLFFVTATVLGQTKITGTVVDEMGEPLPGANVVVKGTTNGSATDFDGKFILNASSESGVVVVSFVGYTNKEVSFSGTSDLGTIALEPSNVLGEVIITGVIDVAKDRETPVAVSTIKAEEIQEKLGSKEFPEILNTTPSVYATKQGGGFGDSRINIRGFDQRNTAVMINGMPVNDMENGWVYWSNWAGLSDVTSAMQVQRGLGSSKLAISSVGGTINVLTSSADKKEGGRVYASVGNDNYLKTTVSYNTGLLENGMSVSALFGRTNGDGYVDGTEFEGYSYYLAFGYRPNDNHNLQLTITGAPQRHNQRGFAPSIATYIQYGSNGEPNRRYNSDWGYRNGKEDTFSGNFYHKPVASLNWDWNINDNSKLSTVLYASLGRGGSVGSLGRINGARSYSDDLKNENGLIRFDDIVAWNSGQSVPDFGDDREGYTGGEGGPASIQGQFINGNNSNTPHRNLIPGYDRNWRYSAENGITQRSSMNSHNWFGVISNFNTELNENLTLDFGVDLRTYKGIHYRRLVDLMGADAYIDNDDINNLGNVVTETYEPSISNILNVFSNVDDEVKVDYYNDGKVNWMGGFTQLEYKNDDISAFIQAAVSRQGFKRIDYFNYLDSDPEQESDWQNLWGGNVKGGLNWNINEEHNIFGNAGFYSKQPLFDAVFPNFNDNNVNEGLTNEKILGLEIGYGFRHENYSVNLNLYRTSWKDRFLRASATFNRGQADEVRGTANLEGVEQVHQGVELDATAKFGNLTVSLMGSIANYEYGADVTATYFDEANNPVLVNGQEQTQTLYLDGKKVGDAPQTTFRLGFDYKITEGLRFDISSFYVGNLYGGGIDPESFGASSTDSPSDILEAKNRQTIQLPGYALIDTGLSYKYSFKNNSSIGLRLNVSNLTDELYISESDTNIEANAGDNTYRGINTNNRVYFGLGRTWNIGVNYTF</sequence>
<dbReference type="InterPro" id="IPR036942">
    <property type="entry name" value="Beta-barrel_TonB_sf"/>
</dbReference>
<gene>
    <name evidence="10" type="ORF">D6T69_01775</name>
</gene>
<keyword evidence="8" id="KW-0732">Signal</keyword>
<keyword evidence="10" id="KW-0675">Receptor</keyword>
<evidence type="ECO:0000256" key="4">
    <source>
        <dbReference type="ARBA" id="ARBA00022692"/>
    </source>
</evidence>
<evidence type="ECO:0000256" key="1">
    <source>
        <dbReference type="ARBA" id="ARBA00004571"/>
    </source>
</evidence>
<dbReference type="KEGG" id="tsig:D6T69_01775"/>
<evidence type="ECO:0000256" key="8">
    <source>
        <dbReference type="SAM" id="SignalP"/>
    </source>
</evidence>
<evidence type="ECO:0000313" key="10">
    <source>
        <dbReference type="EMBL" id="AZJ34324.1"/>
    </source>
</evidence>
<name>A0A3Q8RLD8_9FLAO</name>
<dbReference type="InterPro" id="IPR039426">
    <property type="entry name" value="TonB-dep_rcpt-like"/>
</dbReference>
<keyword evidence="4 7" id="KW-0812">Transmembrane</keyword>
<keyword evidence="5 7" id="KW-0472">Membrane</keyword>
<dbReference type="PROSITE" id="PS52016">
    <property type="entry name" value="TONB_DEPENDENT_REC_3"/>
    <property type="match status" value="1"/>
</dbReference>
<accession>A0A3Q8RLD8</accession>